<proteinExistence type="predicted"/>
<reference evidence="2" key="1">
    <citation type="journal article" date="2021" name="PeerJ">
        <title>Extensive microbial diversity within the chicken gut microbiome revealed by metagenomics and culture.</title>
        <authorList>
            <person name="Gilroy R."/>
            <person name="Ravi A."/>
            <person name="Getino M."/>
            <person name="Pursley I."/>
            <person name="Horton D.L."/>
            <person name="Alikhan N.F."/>
            <person name="Baker D."/>
            <person name="Gharbi K."/>
            <person name="Hall N."/>
            <person name="Watson M."/>
            <person name="Adriaenssens E.M."/>
            <person name="Foster-Nyarko E."/>
            <person name="Jarju S."/>
            <person name="Secka A."/>
            <person name="Antonio M."/>
            <person name="Oren A."/>
            <person name="Chaudhuri R.R."/>
            <person name="La Ragione R."/>
            <person name="Hildebrand F."/>
            <person name="Pallen M.J."/>
        </authorList>
    </citation>
    <scope>NUCLEOTIDE SEQUENCE</scope>
    <source>
        <strain evidence="2">CHK165-8395</strain>
    </source>
</reference>
<accession>A0A921FD55</accession>
<gene>
    <name evidence="2" type="ORF">K8U81_06835</name>
</gene>
<dbReference type="Proteomes" id="UP000718012">
    <property type="component" value="Unassembled WGS sequence"/>
</dbReference>
<keyword evidence="1" id="KW-0812">Transmembrane</keyword>
<comment type="caution">
    <text evidence="2">The sequence shown here is derived from an EMBL/GenBank/DDBJ whole genome shotgun (WGS) entry which is preliminary data.</text>
</comment>
<keyword evidence="1" id="KW-0472">Membrane</keyword>
<organism evidence="2 3">
    <name type="scientific">Phocaeicola coprocola</name>
    <dbReference type="NCBI Taxonomy" id="310298"/>
    <lineage>
        <taxon>Bacteria</taxon>
        <taxon>Pseudomonadati</taxon>
        <taxon>Bacteroidota</taxon>
        <taxon>Bacteroidia</taxon>
        <taxon>Bacteroidales</taxon>
        <taxon>Bacteroidaceae</taxon>
        <taxon>Phocaeicola</taxon>
    </lineage>
</organism>
<keyword evidence="1" id="KW-1133">Transmembrane helix</keyword>
<evidence type="ECO:0000313" key="3">
    <source>
        <dbReference type="Proteomes" id="UP000718012"/>
    </source>
</evidence>
<reference evidence="2" key="2">
    <citation type="submission" date="2021-09" db="EMBL/GenBank/DDBJ databases">
        <authorList>
            <person name="Gilroy R."/>
        </authorList>
    </citation>
    <scope>NUCLEOTIDE SEQUENCE</scope>
    <source>
        <strain evidence="2">CHK165-8395</strain>
    </source>
</reference>
<dbReference type="AlphaFoldDB" id="A0A921FD55"/>
<sequence>NTFPKEEIEKFKNQSISKVRNLLIIWSVLVFICLLIGGFMVIIPIIFTIPIIIVLFSYLSLINKDEDYWEKEYSKLWKNLSDVDKLKTAAKIAGGIFKLFG</sequence>
<dbReference type="EMBL" id="DYXD01000155">
    <property type="protein sequence ID" value="HJF07891.1"/>
    <property type="molecule type" value="Genomic_DNA"/>
</dbReference>
<name>A0A921FD55_9BACT</name>
<feature type="non-terminal residue" evidence="2">
    <location>
        <position position="1"/>
    </location>
</feature>
<feature type="transmembrane region" description="Helical" evidence="1">
    <location>
        <begin position="21"/>
        <end position="39"/>
    </location>
</feature>
<evidence type="ECO:0000256" key="1">
    <source>
        <dbReference type="SAM" id="Phobius"/>
    </source>
</evidence>
<protein>
    <submittedName>
        <fullName evidence="2">Uncharacterized protein</fullName>
    </submittedName>
</protein>
<evidence type="ECO:0000313" key="2">
    <source>
        <dbReference type="EMBL" id="HJF07891.1"/>
    </source>
</evidence>